<feature type="transmembrane region" description="Helical" evidence="8">
    <location>
        <begin position="109"/>
        <end position="133"/>
    </location>
</feature>
<name>A0AAV4AU26_9GAST</name>
<evidence type="ECO:0000256" key="4">
    <source>
        <dbReference type="ARBA" id="ARBA00022989"/>
    </source>
</evidence>
<evidence type="ECO:0000259" key="9">
    <source>
        <dbReference type="PROSITE" id="PS50262"/>
    </source>
</evidence>
<dbReference type="SUPFAM" id="SSF81321">
    <property type="entry name" value="Family A G protein-coupled receptor-like"/>
    <property type="match status" value="1"/>
</dbReference>
<dbReference type="GO" id="GO:0042277">
    <property type="term" value="F:peptide binding"/>
    <property type="evidence" value="ECO:0007669"/>
    <property type="project" value="TreeGrafter"/>
</dbReference>
<keyword evidence="11" id="KW-1185">Reference proteome</keyword>
<dbReference type="PRINTS" id="PR00237">
    <property type="entry name" value="GPCRRHODOPSN"/>
</dbReference>
<keyword evidence="7" id="KW-0807">Transducer</keyword>
<keyword evidence="6 7" id="KW-0675">Receptor</keyword>
<feature type="transmembrane region" description="Helical" evidence="8">
    <location>
        <begin position="59"/>
        <end position="80"/>
    </location>
</feature>
<keyword evidence="7" id="KW-0297">G-protein coupled receptor</keyword>
<comment type="similarity">
    <text evidence="7">Belongs to the G-protein coupled receptor 1 family.</text>
</comment>
<evidence type="ECO:0000313" key="10">
    <source>
        <dbReference type="EMBL" id="GFO10063.1"/>
    </source>
</evidence>
<evidence type="ECO:0000256" key="2">
    <source>
        <dbReference type="ARBA" id="ARBA00022475"/>
    </source>
</evidence>
<feature type="transmembrane region" description="Helical" evidence="8">
    <location>
        <begin position="160"/>
        <end position="178"/>
    </location>
</feature>
<keyword evidence="2" id="KW-1003">Cell membrane</keyword>
<dbReference type="Pfam" id="PF00001">
    <property type="entry name" value="7tm_1"/>
    <property type="match status" value="1"/>
</dbReference>
<protein>
    <submittedName>
        <fullName evidence="10">Neuropeptide y receptor-like</fullName>
    </submittedName>
</protein>
<dbReference type="Proteomes" id="UP000735302">
    <property type="component" value="Unassembled WGS sequence"/>
</dbReference>
<dbReference type="Gene3D" id="1.20.1070.10">
    <property type="entry name" value="Rhodopsin 7-helix transmembrane proteins"/>
    <property type="match status" value="1"/>
</dbReference>
<keyword evidence="3 7" id="KW-0812">Transmembrane</keyword>
<comment type="caution">
    <text evidence="10">The sequence shown here is derived from an EMBL/GenBank/DDBJ whole genome shotgun (WGS) entry which is preliminary data.</text>
</comment>
<feature type="domain" description="G-protein coupled receptors family 1 profile" evidence="9">
    <location>
        <begin position="24"/>
        <end position="215"/>
    </location>
</feature>
<dbReference type="InterPro" id="IPR017452">
    <property type="entry name" value="GPCR_Rhodpsn_7TM"/>
</dbReference>
<dbReference type="PROSITE" id="PS50262">
    <property type="entry name" value="G_PROTEIN_RECEP_F1_2"/>
    <property type="match status" value="1"/>
</dbReference>
<keyword evidence="5 8" id="KW-0472">Membrane</keyword>
<organism evidence="10 11">
    <name type="scientific">Plakobranchus ocellatus</name>
    <dbReference type="NCBI Taxonomy" id="259542"/>
    <lineage>
        <taxon>Eukaryota</taxon>
        <taxon>Metazoa</taxon>
        <taxon>Spiralia</taxon>
        <taxon>Lophotrochozoa</taxon>
        <taxon>Mollusca</taxon>
        <taxon>Gastropoda</taxon>
        <taxon>Heterobranchia</taxon>
        <taxon>Euthyneura</taxon>
        <taxon>Panpulmonata</taxon>
        <taxon>Sacoglossa</taxon>
        <taxon>Placobranchoidea</taxon>
        <taxon>Plakobranchidae</taxon>
        <taxon>Plakobranchus</taxon>
    </lineage>
</organism>
<evidence type="ECO:0000256" key="1">
    <source>
        <dbReference type="ARBA" id="ARBA00004651"/>
    </source>
</evidence>
<dbReference type="InterPro" id="IPR000276">
    <property type="entry name" value="GPCR_Rhodpsn"/>
</dbReference>
<dbReference type="GO" id="GO:0004930">
    <property type="term" value="F:G protein-coupled receptor activity"/>
    <property type="evidence" value="ECO:0007669"/>
    <property type="project" value="UniProtKB-KW"/>
</dbReference>
<evidence type="ECO:0000256" key="7">
    <source>
        <dbReference type="RuleBase" id="RU000688"/>
    </source>
</evidence>
<evidence type="ECO:0000256" key="3">
    <source>
        <dbReference type="ARBA" id="ARBA00022692"/>
    </source>
</evidence>
<dbReference type="AlphaFoldDB" id="A0AAV4AU26"/>
<dbReference type="PROSITE" id="PS00237">
    <property type="entry name" value="G_PROTEIN_RECEP_F1_1"/>
    <property type="match status" value="1"/>
</dbReference>
<gene>
    <name evidence="10" type="ORF">PoB_003656800</name>
</gene>
<dbReference type="PANTHER" id="PTHR24241">
    <property type="entry name" value="NEUROPEPTIDE RECEPTOR-RELATED G-PROTEIN COUPLED RECEPTOR"/>
    <property type="match status" value="1"/>
</dbReference>
<dbReference type="GO" id="GO:0032870">
    <property type="term" value="P:cellular response to hormone stimulus"/>
    <property type="evidence" value="ECO:0007669"/>
    <property type="project" value="TreeGrafter"/>
</dbReference>
<dbReference type="EMBL" id="BLXT01004146">
    <property type="protein sequence ID" value="GFO10063.1"/>
    <property type="molecule type" value="Genomic_DNA"/>
</dbReference>
<evidence type="ECO:0000256" key="5">
    <source>
        <dbReference type="ARBA" id="ARBA00023136"/>
    </source>
</evidence>
<reference evidence="10 11" key="1">
    <citation type="journal article" date="2021" name="Elife">
        <title>Chloroplast acquisition without the gene transfer in kleptoplastic sea slugs, Plakobranchus ocellatus.</title>
        <authorList>
            <person name="Maeda T."/>
            <person name="Takahashi S."/>
            <person name="Yoshida T."/>
            <person name="Shimamura S."/>
            <person name="Takaki Y."/>
            <person name="Nagai Y."/>
            <person name="Toyoda A."/>
            <person name="Suzuki Y."/>
            <person name="Arimoto A."/>
            <person name="Ishii H."/>
            <person name="Satoh N."/>
            <person name="Nishiyama T."/>
            <person name="Hasebe M."/>
            <person name="Maruyama T."/>
            <person name="Minagawa J."/>
            <person name="Obokata J."/>
            <person name="Shigenobu S."/>
        </authorList>
    </citation>
    <scope>NUCLEOTIDE SEQUENCE [LARGE SCALE GENOMIC DNA]</scope>
</reference>
<accession>A0AAV4AU26</accession>
<dbReference type="PANTHER" id="PTHR24241:SF180">
    <property type="entry name" value="G-PROTEIN COUPLED RECEPTORS FAMILY 1 PROFILE DOMAIN-CONTAINING PROTEIN"/>
    <property type="match status" value="1"/>
</dbReference>
<evidence type="ECO:0000313" key="11">
    <source>
        <dbReference type="Proteomes" id="UP000735302"/>
    </source>
</evidence>
<keyword evidence="4 8" id="KW-1133">Transmembrane helix</keyword>
<evidence type="ECO:0000256" key="6">
    <source>
        <dbReference type="ARBA" id="ARBA00023170"/>
    </source>
</evidence>
<feature type="transmembrane region" description="Helical" evidence="8">
    <location>
        <begin position="20"/>
        <end position="38"/>
    </location>
</feature>
<comment type="subcellular location">
    <subcellularLocation>
        <location evidence="1">Cell membrane</location>
        <topology evidence="1">Multi-pass membrane protein</topology>
    </subcellularLocation>
</comment>
<dbReference type="GO" id="GO:0005886">
    <property type="term" value="C:plasma membrane"/>
    <property type="evidence" value="ECO:0007669"/>
    <property type="project" value="UniProtKB-SubCell"/>
</dbReference>
<evidence type="ECO:0000256" key="8">
    <source>
        <dbReference type="SAM" id="Phobius"/>
    </source>
</evidence>
<sequence>MRNQQSTVLVLTVPHAVMSPYQGVAVATGIFTLTAMSVDRYMSIQRPSHAQWHSSLRSAAIITAFVWSASAAFMSPHLYVRTVDTVELERLPAMTFCIERWPRGTDRQVFGSLLLLVVYVIPVAIVAVCYANVGRLLCSYTIPRDNSGSTGTYIYCRRRAARALFLLVGLFIVCWLPYNVTSLLVDLGLGGGLVASLPFTLWLGHAHSAVNPVLYWATNRQFRHVAFKVFKTLRCPGNDAKNRPRNWRPPRQV</sequence>
<proteinExistence type="inferred from homology"/>